<evidence type="ECO:0000313" key="2">
    <source>
        <dbReference type="Proteomes" id="UP000779507"/>
    </source>
</evidence>
<keyword evidence="2" id="KW-1185">Reference proteome</keyword>
<dbReference type="Pfam" id="PF13715">
    <property type="entry name" value="CarbopepD_reg_2"/>
    <property type="match status" value="1"/>
</dbReference>
<dbReference type="Gene3D" id="2.60.40.1120">
    <property type="entry name" value="Carboxypeptidase-like, regulatory domain"/>
    <property type="match status" value="1"/>
</dbReference>
<gene>
    <name evidence="1" type="ORF">HNP98_002681</name>
</gene>
<evidence type="ECO:0008006" key="3">
    <source>
        <dbReference type="Google" id="ProtNLM"/>
    </source>
</evidence>
<organism evidence="1 2">
    <name type="scientific">Hymenobacter caeli</name>
    <dbReference type="NCBI Taxonomy" id="2735894"/>
    <lineage>
        <taxon>Bacteria</taxon>
        <taxon>Pseudomonadati</taxon>
        <taxon>Bacteroidota</taxon>
        <taxon>Cytophagia</taxon>
        <taxon>Cytophagales</taxon>
        <taxon>Hymenobacteraceae</taxon>
        <taxon>Hymenobacter</taxon>
    </lineage>
</organism>
<proteinExistence type="predicted"/>
<dbReference type="EMBL" id="JABSNP010000012">
    <property type="protein sequence ID" value="NRT19845.1"/>
    <property type="molecule type" value="Genomic_DNA"/>
</dbReference>
<protein>
    <recommendedName>
        <fullName evidence="3">Carboxypeptidase-like regulatory domain-containing protein</fullName>
    </recommendedName>
</protein>
<accession>A0ABX2FRN2</accession>
<dbReference type="SUPFAM" id="SSF49464">
    <property type="entry name" value="Carboxypeptidase regulatory domain-like"/>
    <property type="match status" value="1"/>
</dbReference>
<dbReference type="RefSeq" id="WP_173810559.1">
    <property type="nucleotide sequence ID" value="NZ_JABSNP010000012.1"/>
</dbReference>
<name>A0ABX2FRN2_9BACT</name>
<sequence>MKLTASPFDAATGTLLPVYRDAYLRGDLSHQGSAAVDAHLKTDRLLANDTLHRLHAMQQQGEQVRPVGWVQRQLELVRTEPQRFRRRAAALVAGALLVAGASMATSTPAVSNLAAGGPAAEPALAGEASGAAVALVTVRGRILDENGRPLVGATVLDKRSGRGAGTDANGNYALRVPAALAGTTRLQFGYGGYAEDEVQLKGKFTQNMTLVPRDAAGQDAPAPTRRHRWLFF</sequence>
<dbReference type="Proteomes" id="UP000779507">
    <property type="component" value="Unassembled WGS sequence"/>
</dbReference>
<evidence type="ECO:0000313" key="1">
    <source>
        <dbReference type="EMBL" id="NRT19845.1"/>
    </source>
</evidence>
<comment type="caution">
    <text evidence="1">The sequence shown here is derived from an EMBL/GenBank/DDBJ whole genome shotgun (WGS) entry which is preliminary data.</text>
</comment>
<reference evidence="1 2" key="1">
    <citation type="submission" date="2020-05" db="EMBL/GenBank/DDBJ databases">
        <title>Genomic Encyclopedia of Type Strains, Phase IV (KMG-V): Genome sequencing to study the core and pangenomes of soil and plant-associated prokaryotes.</title>
        <authorList>
            <person name="Whitman W."/>
        </authorList>
    </citation>
    <scope>NUCLEOTIDE SEQUENCE [LARGE SCALE GENOMIC DNA]</scope>
    <source>
        <strain evidence="1 2">9A</strain>
    </source>
</reference>
<dbReference type="InterPro" id="IPR008969">
    <property type="entry name" value="CarboxyPept-like_regulatory"/>
</dbReference>